<accession>A0ABV1RDS8</accession>
<proteinExistence type="predicted"/>
<gene>
    <name evidence="2" type="ORF">ABS311_04095</name>
</gene>
<protein>
    <recommendedName>
        <fullName evidence="4">Nitrate/nitrite sensing protein domain-containing protein</fullName>
    </recommendedName>
</protein>
<keyword evidence="3" id="KW-1185">Reference proteome</keyword>
<dbReference type="Proteomes" id="UP001467690">
    <property type="component" value="Unassembled WGS sequence"/>
</dbReference>
<reference evidence="2 3" key="1">
    <citation type="submission" date="2024-06" db="EMBL/GenBank/DDBJ databases">
        <authorList>
            <person name="Chen R.Y."/>
        </authorList>
    </citation>
    <scope>NUCLEOTIDE SEQUENCE [LARGE SCALE GENOMIC DNA]</scope>
    <source>
        <strain evidence="2 3">D2</strain>
    </source>
</reference>
<dbReference type="EMBL" id="JBELOE010000080">
    <property type="protein sequence ID" value="MER2491057.1"/>
    <property type="molecule type" value="Genomic_DNA"/>
</dbReference>
<keyword evidence="1" id="KW-0472">Membrane</keyword>
<name>A0ABV1RDS8_9ALTE</name>
<keyword evidence="1" id="KW-0812">Transmembrane</keyword>
<organism evidence="2 3">
    <name type="scientific">Catenovulum sediminis</name>
    <dbReference type="NCBI Taxonomy" id="1740262"/>
    <lineage>
        <taxon>Bacteria</taxon>
        <taxon>Pseudomonadati</taxon>
        <taxon>Pseudomonadota</taxon>
        <taxon>Gammaproteobacteria</taxon>
        <taxon>Alteromonadales</taxon>
        <taxon>Alteromonadaceae</taxon>
        <taxon>Catenovulum</taxon>
    </lineage>
</organism>
<sequence length="288" mass="32951">MSLMHMLSIGAGLIIVFVLAYFILRQKKKVLNEQKKGIQLIVQVKELVTNLQKHRGWCSAYLRGDHSVILDIQNLQKEIKRISMQLEHQNNINKFERWFGYSEHWSRLSKATLTLSSENSFKQHTQLIGNMLYLLEDIAESHFLTADVLREFPSISLLWRELLQVAECVGQSRALGTGVATVKVCSRVEKIRLGFLRQKITETAEVTYAQLKDHNLITANAQLDKLVEHASKQTRYLCSVIEHELVDCDVIKLDAKAYFALATEAMGSLNQIFDSKLKELESHLNKNA</sequence>
<dbReference type="RefSeq" id="WP_350400790.1">
    <property type="nucleotide sequence ID" value="NZ_JBELOE010000080.1"/>
</dbReference>
<evidence type="ECO:0000256" key="1">
    <source>
        <dbReference type="SAM" id="Phobius"/>
    </source>
</evidence>
<evidence type="ECO:0000313" key="2">
    <source>
        <dbReference type="EMBL" id="MER2491057.1"/>
    </source>
</evidence>
<evidence type="ECO:0008006" key="4">
    <source>
        <dbReference type="Google" id="ProtNLM"/>
    </source>
</evidence>
<evidence type="ECO:0000313" key="3">
    <source>
        <dbReference type="Proteomes" id="UP001467690"/>
    </source>
</evidence>
<feature type="transmembrane region" description="Helical" evidence="1">
    <location>
        <begin position="6"/>
        <end position="24"/>
    </location>
</feature>
<comment type="caution">
    <text evidence="2">The sequence shown here is derived from an EMBL/GenBank/DDBJ whole genome shotgun (WGS) entry which is preliminary data.</text>
</comment>
<keyword evidence="1" id="KW-1133">Transmembrane helix</keyword>